<evidence type="ECO:0000256" key="4">
    <source>
        <dbReference type="ARBA" id="ARBA00022989"/>
    </source>
</evidence>
<proteinExistence type="predicted"/>
<dbReference type="PANTHER" id="PTHR23530:SF1">
    <property type="entry name" value="PERMEASE, MAJOR FACILITATOR SUPERFAMILY-RELATED"/>
    <property type="match status" value="1"/>
</dbReference>
<evidence type="ECO:0000313" key="9">
    <source>
        <dbReference type="Proteomes" id="UP001597448"/>
    </source>
</evidence>
<dbReference type="Gene3D" id="1.20.1250.20">
    <property type="entry name" value="MFS general substrate transporter like domains"/>
    <property type="match status" value="1"/>
</dbReference>
<dbReference type="InterPro" id="IPR053160">
    <property type="entry name" value="MFS_DHA3_Transporter"/>
</dbReference>
<dbReference type="Pfam" id="PF07690">
    <property type="entry name" value="MFS_1"/>
    <property type="match status" value="1"/>
</dbReference>
<evidence type="ECO:0000313" key="8">
    <source>
        <dbReference type="EMBL" id="MFD2409417.1"/>
    </source>
</evidence>
<feature type="transmembrane region" description="Helical" evidence="6">
    <location>
        <begin position="40"/>
        <end position="60"/>
    </location>
</feature>
<feature type="transmembrane region" description="Helical" evidence="6">
    <location>
        <begin position="172"/>
        <end position="190"/>
    </location>
</feature>
<evidence type="ECO:0000256" key="1">
    <source>
        <dbReference type="ARBA" id="ARBA00004651"/>
    </source>
</evidence>
<accession>A0ABW5F6S6</accession>
<feature type="transmembrane region" description="Helical" evidence="6">
    <location>
        <begin position="299"/>
        <end position="319"/>
    </location>
</feature>
<evidence type="ECO:0000256" key="2">
    <source>
        <dbReference type="ARBA" id="ARBA00022448"/>
    </source>
</evidence>
<gene>
    <name evidence="8" type="ORF">ACFSX3_06030</name>
</gene>
<feature type="transmembrane region" description="Helical" evidence="6">
    <location>
        <begin position="72"/>
        <end position="95"/>
    </location>
</feature>
<keyword evidence="2" id="KW-0813">Transport</keyword>
<dbReference type="InterPro" id="IPR036259">
    <property type="entry name" value="MFS_trans_sf"/>
</dbReference>
<keyword evidence="4 6" id="KW-1133">Transmembrane helix</keyword>
<dbReference type="PROSITE" id="PS50850">
    <property type="entry name" value="MFS"/>
    <property type="match status" value="1"/>
</dbReference>
<feature type="transmembrane region" description="Helical" evidence="6">
    <location>
        <begin position="101"/>
        <end position="121"/>
    </location>
</feature>
<feature type="transmembrane region" description="Helical" evidence="6">
    <location>
        <begin position="325"/>
        <end position="347"/>
    </location>
</feature>
<comment type="caution">
    <text evidence="8">The sequence shown here is derived from an EMBL/GenBank/DDBJ whole genome shotgun (WGS) entry which is preliminary data.</text>
</comment>
<dbReference type="InterPro" id="IPR020846">
    <property type="entry name" value="MFS_dom"/>
</dbReference>
<evidence type="ECO:0000256" key="6">
    <source>
        <dbReference type="SAM" id="Phobius"/>
    </source>
</evidence>
<evidence type="ECO:0000256" key="5">
    <source>
        <dbReference type="ARBA" id="ARBA00023136"/>
    </source>
</evidence>
<dbReference type="SUPFAM" id="SSF103473">
    <property type="entry name" value="MFS general substrate transporter"/>
    <property type="match status" value="1"/>
</dbReference>
<feature type="transmembrane region" description="Helical" evidence="6">
    <location>
        <begin position="226"/>
        <end position="244"/>
    </location>
</feature>
<comment type="subcellular location">
    <subcellularLocation>
        <location evidence="1">Cell membrane</location>
        <topology evidence="1">Multi-pass membrane protein</topology>
    </subcellularLocation>
</comment>
<dbReference type="PANTHER" id="PTHR23530">
    <property type="entry name" value="TRANSPORT PROTEIN-RELATED"/>
    <property type="match status" value="1"/>
</dbReference>
<protein>
    <submittedName>
        <fullName evidence="8">MFS transporter</fullName>
    </submittedName>
</protein>
<sequence length="415" mass="44726">MQRFSASQIYLFLVFMTSLAASTIFTTYSIYYVIELGLNPLQLVLIGTVLEITVLVFEGITGVVADTYSRRLSVIIAMFVLGSAFVLEGSIVWILHPASLLPAFGWLLISQMLYGIGWTFLSGADTAWIVDELEEEQAGRIFMRSKIFSLSASLLGIALSVGLSQVASNLPFLAGGVIYFVLGLILIRYMKETGFIRRERAPHSSAIRELGQTWVSGASILRHHPLLLLLTVVTLFSGAASEGYDRLWQVFLMNEIGFPEIGVSMAAGFGLISAATTLLGMLAVYMAGNIIDLQKERQVAAALFLLTSIRAGCIILVALAPDFYLAIGAVLLLGVVASVSEPIYTTWLNTKLPAQNRATLLSMISQSDALGQSAGGPAVGYIGSRISIRVSLLSAGFLLLPVIALYGRLLRKGSV</sequence>
<keyword evidence="3 6" id="KW-0812">Transmembrane</keyword>
<feature type="transmembrane region" description="Helical" evidence="6">
    <location>
        <begin position="9"/>
        <end position="34"/>
    </location>
</feature>
<reference evidence="9" key="1">
    <citation type="journal article" date="2019" name="Int. J. Syst. Evol. Microbiol.">
        <title>The Global Catalogue of Microorganisms (GCM) 10K type strain sequencing project: providing services to taxonomists for standard genome sequencing and annotation.</title>
        <authorList>
            <consortium name="The Broad Institute Genomics Platform"/>
            <consortium name="The Broad Institute Genome Sequencing Center for Infectious Disease"/>
            <person name="Wu L."/>
            <person name="Ma J."/>
        </authorList>
    </citation>
    <scope>NUCLEOTIDE SEQUENCE [LARGE SCALE GENOMIC DNA]</scope>
    <source>
        <strain evidence="9">CCM 8725</strain>
    </source>
</reference>
<feature type="transmembrane region" description="Helical" evidence="6">
    <location>
        <begin position="390"/>
        <end position="409"/>
    </location>
</feature>
<name>A0ABW5F6S6_9BACL</name>
<keyword evidence="9" id="KW-1185">Reference proteome</keyword>
<evidence type="ECO:0000259" key="7">
    <source>
        <dbReference type="PROSITE" id="PS50850"/>
    </source>
</evidence>
<evidence type="ECO:0000256" key="3">
    <source>
        <dbReference type="ARBA" id="ARBA00022692"/>
    </source>
</evidence>
<dbReference type="RefSeq" id="WP_379257194.1">
    <property type="nucleotide sequence ID" value="NZ_JBHSVQ010000001.1"/>
</dbReference>
<dbReference type="Proteomes" id="UP001597448">
    <property type="component" value="Unassembled WGS sequence"/>
</dbReference>
<feature type="transmembrane region" description="Helical" evidence="6">
    <location>
        <begin position="264"/>
        <end position="287"/>
    </location>
</feature>
<dbReference type="EMBL" id="JBHUKY010000014">
    <property type="protein sequence ID" value="MFD2409417.1"/>
    <property type="molecule type" value="Genomic_DNA"/>
</dbReference>
<keyword evidence="5 6" id="KW-0472">Membrane</keyword>
<feature type="transmembrane region" description="Helical" evidence="6">
    <location>
        <begin position="147"/>
        <end position="166"/>
    </location>
</feature>
<dbReference type="InterPro" id="IPR011701">
    <property type="entry name" value="MFS"/>
</dbReference>
<organism evidence="8 9">
    <name type="scientific">Paenibacillus rhizoplanae</name>
    <dbReference type="NCBI Taxonomy" id="1917181"/>
    <lineage>
        <taxon>Bacteria</taxon>
        <taxon>Bacillati</taxon>
        <taxon>Bacillota</taxon>
        <taxon>Bacilli</taxon>
        <taxon>Bacillales</taxon>
        <taxon>Paenibacillaceae</taxon>
        <taxon>Paenibacillus</taxon>
    </lineage>
</organism>
<feature type="domain" description="Major facilitator superfamily (MFS) profile" evidence="7">
    <location>
        <begin position="226"/>
        <end position="415"/>
    </location>
</feature>